<protein>
    <submittedName>
        <fullName evidence="2">Phytol kinase</fullName>
    </submittedName>
</protein>
<dbReference type="STRING" id="1168035.SAMN05444280_1731"/>
<dbReference type="OrthoDB" id="1117602at2"/>
<dbReference type="RefSeq" id="WP_073174193.1">
    <property type="nucleotide sequence ID" value="NZ_FQZE01000073.1"/>
</dbReference>
<accession>A0A1M6PU00</accession>
<feature type="transmembrane region" description="Helical" evidence="1">
    <location>
        <begin position="95"/>
        <end position="111"/>
    </location>
</feature>
<feature type="transmembrane region" description="Helical" evidence="1">
    <location>
        <begin position="38"/>
        <end position="53"/>
    </location>
</feature>
<feature type="transmembrane region" description="Helical" evidence="1">
    <location>
        <begin position="59"/>
        <end position="75"/>
    </location>
</feature>
<reference evidence="2 3" key="1">
    <citation type="submission" date="2016-11" db="EMBL/GenBank/DDBJ databases">
        <authorList>
            <person name="Jaros S."/>
            <person name="Januszkiewicz K."/>
            <person name="Wedrychowicz H."/>
        </authorList>
    </citation>
    <scope>NUCLEOTIDE SEQUENCE [LARGE SCALE GENOMIC DNA]</scope>
    <source>
        <strain evidence="2 3">DSM 27063</strain>
    </source>
</reference>
<gene>
    <name evidence="2" type="ORF">SAMN05444280_1731</name>
</gene>
<keyword evidence="1" id="KW-0812">Transmembrane</keyword>
<feature type="transmembrane region" description="Helical" evidence="1">
    <location>
        <begin position="183"/>
        <end position="202"/>
    </location>
</feature>
<evidence type="ECO:0000256" key="1">
    <source>
        <dbReference type="SAM" id="Phobius"/>
    </source>
</evidence>
<keyword evidence="1" id="KW-0472">Membrane</keyword>
<feature type="transmembrane region" description="Helical" evidence="1">
    <location>
        <begin position="156"/>
        <end position="177"/>
    </location>
</feature>
<evidence type="ECO:0000313" key="2">
    <source>
        <dbReference type="EMBL" id="SHK11454.1"/>
    </source>
</evidence>
<keyword evidence="3" id="KW-1185">Reference proteome</keyword>
<organism evidence="2 3">
    <name type="scientific">Tangfeifania diversioriginum</name>
    <dbReference type="NCBI Taxonomy" id="1168035"/>
    <lineage>
        <taxon>Bacteria</taxon>
        <taxon>Pseudomonadati</taxon>
        <taxon>Bacteroidota</taxon>
        <taxon>Bacteroidia</taxon>
        <taxon>Marinilabiliales</taxon>
        <taxon>Prolixibacteraceae</taxon>
        <taxon>Tangfeifania</taxon>
    </lineage>
</organism>
<dbReference type="Proteomes" id="UP000184050">
    <property type="component" value="Unassembled WGS sequence"/>
</dbReference>
<dbReference type="EMBL" id="FQZE01000073">
    <property type="protein sequence ID" value="SHK11454.1"/>
    <property type="molecule type" value="Genomic_DNA"/>
</dbReference>
<dbReference type="GO" id="GO:0016301">
    <property type="term" value="F:kinase activity"/>
    <property type="evidence" value="ECO:0007669"/>
    <property type="project" value="UniProtKB-KW"/>
</dbReference>
<proteinExistence type="predicted"/>
<sequence length="240" mass="26946">MGNIVVLSFVYLIGIGLLLIFNELVYRRLSPTGEITRKFAHFSSVLATVPFPYIFPSHWYILVLALLFATVLYITRNGKQLKSIHGVTRKSVGSYLLPLSIYITFLISDFSGNKFLYILPMLILAISDPMAAILGINLKAYNGKIKWMGRKLNKTWLGSGAFLVSSFVISLIALYFHRGVFDLKAFWLAMLVSIVTTLSELISWRGFDNLSIPLSAVAVLVQIRNPRSLNVVRVVLRVCL</sequence>
<feature type="transmembrane region" description="Helical" evidence="1">
    <location>
        <begin position="6"/>
        <end position="26"/>
    </location>
</feature>
<keyword evidence="1" id="KW-1133">Transmembrane helix</keyword>
<dbReference type="AlphaFoldDB" id="A0A1M6PU00"/>
<keyword evidence="2" id="KW-0808">Transferase</keyword>
<feature type="transmembrane region" description="Helical" evidence="1">
    <location>
        <begin position="117"/>
        <end position="136"/>
    </location>
</feature>
<evidence type="ECO:0000313" key="3">
    <source>
        <dbReference type="Proteomes" id="UP000184050"/>
    </source>
</evidence>
<name>A0A1M6PU00_9BACT</name>
<keyword evidence="2" id="KW-0418">Kinase</keyword>